<protein>
    <submittedName>
        <fullName evidence="1">Uncharacterized protein</fullName>
    </submittedName>
</protein>
<organism evidence="1 2">
    <name type="scientific">Gossypium barbadense</name>
    <name type="common">Sea Island cotton</name>
    <name type="synonym">Hibiscus barbadensis</name>
    <dbReference type="NCBI Taxonomy" id="3634"/>
    <lineage>
        <taxon>Eukaryota</taxon>
        <taxon>Viridiplantae</taxon>
        <taxon>Streptophyta</taxon>
        <taxon>Embryophyta</taxon>
        <taxon>Tracheophyta</taxon>
        <taxon>Spermatophyta</taxon>
        <taxon>Magnoliopsida</taxon>
        <taxon>eudicotyledons</taxon>
        <taxon>Gunneridae</taxon>
        <taxon>Pentapetalae</taxon>
        <taxon>rosids</taxon>
        <taxon>malvids</taxon>
        <taxon>Malvales</taxon>
        <taxon>Malvaceae</taxon>
        <taxon>Malvoideae</taxon>
        <taxon>Gossypium</taxon>
    </lineage>
</organism>
<dbReference type="EMBL" id="KZ666571">
    <property type="protein sequence ID" value="PPR94320.1"/>
    <property type="molecule type" value="Genomic_DNA"/>
</dbReference>
<evidence type="ECO:0000313" key="2">
    <source>
        <dbReference type="Proteomes" id="UP000239757"/>
    </source>
</evidence>
<dbReference type="OrthoDB" id="961823at2759"/>
<name>A0A2P5WTA9_GOSBA</name>
<dbReference type="AlphaFoldDB" id="A0A2P5WTA9"/>
<proteinExistence type="predicted"/>
<dbReference type="Proteomes" id="UP000239757">
    <property type="component" value="Unassembled WGS sequence"/>
</dbReference>
<sequence length="92" mass="10671">MKVDSKEMPISLFWGEKLESSSQNEDFMYKDMEDFLFKMLGKEFQLERDVILQDLAVDASAKGDQDQANKLLEQNTNEMLLELHDHGTKEAI</sequence>
<accession>A0A2P5WTA9</accession>
<dbReference type="PANTHER" id="PTHR47872">
    <property type="entry name" value="NUCLEAR RNA EXPORT FACTOR SDE5-RELATED"/>
    <property type="match status" value="1"/>
</dbReference>
<gene>
    <name evidence="1" type="ORF">GOBAR_AA26345</name>
</gene>
<reference evidence="1 2" key="1">
    <citation type="submission" date="2015-01" db="EMBL/GenBank/DDBJ databases">
        <title>Genome of allotetraploid Gossypium barbadense reveals genomic plasticity and fiber elongation in cotton evolution.</title>
        <authorList>
            <person name="Chen X."/>
            <person name="Liu X."/>
            <person name="Zhao B."/>
            <person name="Zheng H."/>
            <person name="Hu Y."/>
            <person name="Lu G."/>
            <person name="Yang C."/>
            <person name="Chen J."/>
            <person name="Shan C."/>
            <person name="Zhang L."/>
            <person name="Zhou Y."/>
            <person name="Wang L."/>
            <person name="Guo W."/>
            <person name="Bai Y."/>
            <person name="Ruan J."/>
            <person name="Shangguan X."/>
            <person name="Mao Y."/>
            <person name="Jiang J."/>
            <person name="Zhu Y."/>
            <person name="Lei J."/>
            <person name="Kang H."/>
            <person name="Chen S."/>
            <person name="He X."/>
            <person name="Wang R."/>
            <person name="Wang Y."/>
            <person name="Chen J."/>
            <person name="Wang L."/>
            <person name="Yu S."/>
            <person name="Wang B."/>
            <person name="Wei J."/>
            <person name="Song S."/>
            <person name="Lu X."/>
            <person name="Gao Z."/>
            <person name="Gu W."/>
            <person name="Deng X."/>
            <person name="Ma D."/>
            <person name="Wang S."/>
            <person name="Liang W."/>
            <person name="Fang L."/>
            <person name="Cai C."/>
            <person name="Zhu X."/>
            <person name="Zhou B."/>
            <person name="Zhang Y."/>
            <person name="Chen Z."/>
            <person name="Xu S."/>
            <person name="Zhu R."/>
            <person name="Wang S."/>
            <person name="Zhang T."/>
            <person name="Zhao G."/>
        </authorList>
    </citation>
    <scope>NUCLEOTIDE SEQUENCE [LARGE SCALE GENOMIC DNA]</scope>
    <source>
        <strain evidence="2">cv. Xinhai21</strain>
        <tissue evidence="1">Leaf</tissue>
    </source>
</reference>
<evidence type="ECO:0000313" key="1">
    <source>
        <dbReference type="EMBL" id="PPR94320.1"/>
    </source>
</evidence>
<dbReference type="PANTHER" id="PTHR47872:SF3">
    <property type="entry name" value="NUCLEAR RNA EXPORT FACTOR SDE5 ISOFORM X1"/>
    <property type="match status" value="1"/>
</dbReference>